<dbReference type="InterPro" id="IPR007627">
    <property type="entry name" value="RNA_pol_sigma70_r2"/>
</dbReference>
<dbReference type="InterPro" id="IPR013325">
    <property type="entry name" value="RNA_pol_sigma_r2"/>
</dbReference>
<evidence type="ECO:0000256" key="3">
    <source>
        <dbReference type="ARBA" id="ARBA00024701"/>
    </source>
</evidence>
<accession>A0A2T3FWD2</accession>
<comment type="function">
    <text evidence="3">Sigma factors are initiation factors that promote the attachment of RNA polymerase to specific initiation sites and are then released. Sigma-S contributes to the protection against external stress, thus playing a role in cellular fitness and survival.</text>
</comment>
<dbReference type="NCBIfam" id="TIGR02937">
    <property type="entry name" value="sigma70-ECF"/>
    <property type="match status" value="1"/>
</dbReference>
<dbReference type="SUPFAM" id="SSF88946">
    <property type="entry name" value="Sigma2 domain of RNA polymerase sigma factors"/>
    <property type="match status" value="1"/>
</dbReference>
<dbReference type="Proteomes" id="UP000241201">
    <property type="component" value="Unassembled WGS sequence"/>
</dbReference>
<protein>
    <recommendedName>
        <fullName evidence="2">RNA polymerase sigma factor SigS</fullName>
    </recommendedName>
</protein>
<dbReference type="Pfam" id="PF04542">
    <property type="entry name" value="Sigma70_r2"/>
    <property type="match status" value="1"/>
</dbReference>
<reference evidence="6" key="1">
    <citation type="submission" date="2018-03" db="EMBL/GenBank/DDBJ databases">
        <title>Lachnoclostridium SNUG30370 gen.nov., sp.nov., isolated from human faeces.</title>
        <authorList>
            <person name="Seo B."/>
            <person name="Jeon K."/>
            <person name="Ko G."/>
        </authorList>
    </citation>
    <scope>NUCLEOTIDE SEQUENCE [LARGE SCALE GENOMIC DNA]</scope>
    <source>
        <strain evidence="6">SNUG30370</strain>
    </source>
</reference>
<dbReference type="SUPFAM" id="SSF46894">
    <property type="entry name" value="C-terminal effector domain of the bipartite response regulators"/>
    <property type="match status" value="1"/>
</dbReference>
<gene>
    <name evidence="5" type="ORF">C7U55_09600</name>
</gene>
<proteinExistence type="inferred from homology"/>
<dbReference type="GO" id="GO:0006352">
    <property type="term" value="P:DNA-templated transcription initiation"/>
    <property type="evidence" value="ECO:0007669"/>
    <property type="project" value="InterPro"/>
</dbReference>
<dbReference type="EMBL" id="PYLP01000013">
    <property type="protein sequence ID" value="PST39553.1"/>
    <property type="molecule type" value="Genomic_DNA"/>
</dbReference>
<dbReference type="InterPro" id="IPR014284">
    <property type="entry name" value="RNA_pol_sigma-70_dom"/>
</dbReference>
<comment type="caution">
    <text evidence="5">The sequence shown here is derived from an EMBL/GenBank/DDBJ whole genome shotgun (WGS) entry which is preliminary data.</text>
</comment>
<dbReference type="GO" id="GO:0003677">
    <property type="term" value="F:DNA binding"/>
    <property type="evidence" value="ECO:0007669"/>
    <property type="project" value="InterPro"/>
</dbReference>
<organism evidence="5 6">
    <name type="scientific">Faecalibacillus faecis</name>
    <dbReference type="NCBI Taxonomy" id="1982628"/>
    <lineage>
        <taxon>Bacteria</taxon>
        <taxon>Bacillati</taxon>
        <taxon>Bacillota</taxon>
        <taxon>Erysipelotrichia</taxon>
        <taxon>Erysipelotrichales</taxon>
        <taxon>Coprobacillaceae</taxon>
        <taxon>Faecalibacillus</taxon>
    </lineage>
</organism>
<evidence type="ECO:0000256" key="2">
    <source>
        <dbReference type="ARBA" id="ARBA00021245"/>
    </source>
</evidence>
<dbReference type="GO" id="GO:0003700">
    <property type="term" value="F:DNA-binding transcription factor activity"/>
    <property type="evidence" value="ECO:0007669"/>
    <property type="project" value="InterPro"/>
</dbReference>
<dbReference type="GeneID" id="77471345"/>
<evidence type="ECO:0000313" key="5">
    <source>
        <dbReference type="EMBL" id="PST39553.1"/>
    </source>
</evidence>
<dbReference type="InterPro" id="IPR016032">
    <property type="entry name" value="Sig_transdc_resp-reg_C-effctor"/>
</dbReference>
<evidence type="ECO:0000259" key="4">
    <source>
        <dbReference type="Pfam" id="PF04542"/>
    </source>
</evidence>
<sequence length="196" mass="23519">MIAYNEQELIYLYHLGSMRAYEILLSEYRKFIYAYANRYDSGIEYSEDSLQEMMISLSHAFEAYRIDKNTSMRTYFFYVIKSSLSTKKRMVYRKIRYLDDKKKISLDQNIYGTSIKVENVIADTKKTYRPECQLEIQNREQISLDVLEKKASPLEKEVVYYLQLGYKFKEIAEILGVDIKCIYNAHYRLRKKVRCK</sequence>
<dbReference type="RefSeq" id="WP_106988391.1">
    <property type="nucleotide sequence ID" value="NZ_DAWBWI010000155.1"/>
</dbReference>
<evidence type="ECO:0000313" key="6">
    <source>
        <dbReference type="Proteomes" id="UP000241201"/>
    </source>
</evidence>
<comment type="similarity">
    <text evidence="1">Belongs to the sigma-70 factor family.</text>
</comment>
<feature type="domain" description="RNA polymerase sigma-70 region 2" evidence="4">
    <location>
        <begin position="25"/>
        <end position="84"/>
    </location>
</feature>
<dbReference type="Gene3D" id="1.10.1740.10">
    <property type="match status" value="1"/>
</dbReference>
<name>A0A2T3FWD2_9FIRM</name>
<evidence type="ECO:0000256" key="1">
    <source>
        <dbReference type="ARBA" id="ARBA00007788"/>
    </source>
</evidence>
<keyword evidence="6" id="KW-1185">Reference proteome</keyword>
<dbReference type="AlphaFoldDB" id="A0A2T3FWD2"/>